<name>A0A0A2K5S9_PENEN</name>
<dbReference type="PROSITE" id="PS00455">
    <property type="entry name" value="AMP_BINDING"/>
    <property type="match status" value="2"/>
</dbReference>
<keyword evidence="3" id="KW-0436">Ligase</keyword>
<dbReference type="InterPro" id="IPR001242">
    <property type="entry name" value="Condensation_dom"/>
</dbReference>
<evidence type="ECO:0000256" key="2">
    <source>
        <dbReference type="ARBA" id="ARBA00022553"/>
    </source>
</evidence>
<dbReference type="Gene3D" id="3.30.559.30">
    <property type="entry name" value="Nonribosomal peptide synthetase, condensation domain"/>
    <property type="match status" value="2"/>
</dbReference>
<evidence type="ECO:0000259" key="5">
    <source>
        <dbReference type="PROSITE" id="PS50075"/>
    </source>
</evidence>
<dbReference type="PROSITE" id="PS00012">
    <property type="entry name" value="PHOSPHOPANTETHEINE"/>
    <property type="match status" value="1"/>
</dbReference>
<dbReference type="RefSeq" id="XP_016602840.1">
    <property type="nucleotide sequence ID" value="XM_016738534.1"/>
</dbReference>
<gene>
    <name evidence="6" type="ORF">PEX2_012570</name>
</gene>
<reference evidence="6 7" key="1">
    <citation type="journal article" date="2015" name="Mol. Plant Microbe Interact.">
        <title>Genome, transcriptome, and functional analyses of Penicillium expansum provide new insights into secondary metabolism and pathogenicity.</title>
        <authorList>
            <person name="Ballester A.R."/>
            <person name="Marcet-Houben M."/>
            <person name="Levin E."/>
            <person name="Sela N."/>
            <person name="Selma-Lazaro C."/>
            <person name="Carmona L."/>
            <person name="Wisniewski M."/>
            <person name="Droby S."/>
            <person name="Gonzalez-Candelas L."/>
            <person name="Gabaldon T."/>
        </authorList>
    </citation>
    <scope>NUCLEOTIDE SEQUENCE [LARGE SCALE GENOMIC DNA]</scope>
    <source>
        <strain evidence="6 7">MD-8</strain>
    </source>
</reference>
<keyword evidence="1" id="KW-0596">Phosphopantetheine</keyword>
<feature type="domain" description="Carrier" evidence="5">
    <location>
        <begin position="1867"/>
        <end position="1942"/>
    </location>
</feature>
<dbReference type="InterPro" id="IPR000873">
    <property type="entry name" value="AMP-dep_synth/lig_dom"/>
</dbReference>
<feature type="domain" description="Carrier" evidence="5">
    <location>
        <begin position="843"/>
        <end position="919"/>
    </location>
</feature>
<dbReference type="GO" id="GO:0005737">
    <property type="term" value="C:cytoplasm"/>
    <property type="evidence" value="ECO:0007669"/>
    <property type="project" value="TreeGrafter"/>
</dbReference>
<dbReference type="SUPFAM" id="SSF51905">
    <property type="entry name" value="FAD/NAD(P)-binding domain"/>
    <property type="match status" value="1"/>
</dbReference>
<dbReference type="Proteomes" id="UP000030143">
    <property type="component" value="Unassembled WGS sequence"/>
</dbReference>
<proteinExistence type="inferred from homology"/>
<dbReference type="VEuPathDB" id="FungiDB:PEXP_058600"/>
<dbReference type="InterPro" id="IPR010071">
    <property type="entry name" value="AA_adenyl_dom"/>
</dbReference>
<evidence type="ECO:0000256" key="4">
    <source>
        <dbReference type="ARBA" id="ARBA00029454"/>
    </source>
</evidence>
<dbReference type="GO" id="GO:0016874">
    <property type="term" value="F:ligase activity"/>
    <property type="evidence" value="ECO:0007669"/>
    <property type="project" value="UniProtKB-KW"/>
</dbReference>
<dbReference type="InterPro" id="IPR045851">
    <property type="entry name" value="AMP-bd_C_sf"/>
</dbReference>
<dbReference type="NCBIfam" id="TIGR01733">
    <property type="entry name" value="AA-adenyl-dom"/>
    <property type="match status" value="1"/>
</dbReference>
<evidence type="ECO:0000256" key="3">
    <source>
        <dbReference type="ARBA" id="ARBA00022598"/>
    </source>
</evidence>
<dbReference type="InterPro" id="IPR036188">
    <property type="entry name" value="FAD/NAD-bd_sf"/>
</dbReference>
<dbReference type="InterPro" id="IPR023213">
    <property type="entry name" value="CAT-like_dom_sf"/>
</dbReference>
<dbReference type="Pfam" id="PF07992">
    <property type="entry name" value="Pyr_redox_2"/>
    <property type="match status" value="1"/>
</dbReference>
<dbReference type="Gene3D" id="3.30.559.10">
    <property type="entry name" value="Chloramphenicol acetyltransferase-like domain"/>
    <property type="match status" value="2"/>
</dbReference>
<keyword evidence="2" id="KW-0597">Phosphoprotein</keyword>
<dbReference type="Pfam" id="PF00501">
    <property type="entry name" value="AMP-binding"/>
    <property type="match status" value="2"/>
</dbReference>
<dbReference type="GO" id="GO:0016491">
    <property type="term" value="F:oxidoreductase activity"/>
    <property type="evidence" value="ECO:0007669"/>
    <property type="project" value="InterPro"/>
</dbReference>
<dbReference type="EMBL" id="JQFZ01000023">
    <property type="protein sequence ID" value="KGO62221.1"/>
    <property type="molecule type" value="Genomic_DNA"/>
</dbReference>
<evidence type="ECO:0000313" key="7">
    <source>
        <dbReference type="Proteomes" id="UP000030143"/>
    </source>
</evidence>
<dbReference type="Gene3D" id="3.30.300.30">
    <property type="match status" value="2"/>
</dbReference>
<dbReference type="SUPFAM" id="SSF56801">
    <property type="entry name" value="Acetyl-CoA synthetase-like"/>
    <property type="match status" value="2"/>
</dbReference>
<dbReference type="HOGENOM" id="CLU_000022_0_5_1"/>
<dbReference type="InterPro" id="IPR009081">
    <property type="entry name" value="PP-bd_ACP"/>
</dbReference>
<keyword evidence="7" id="KW-1185">Reference proteome</keyword>
<dbReference type="Pfam" id="PF00668">
    <property type="entry name" value="Condensation"/>
    <property type="match status" value="2"/>
</dbReference>
<dbReference type="GeneID" id="27673953"/>
<dbReference type="SUPFAM" id="SSF52777">
    <property type="entry name" value="CoA-dependent acyltransferases"/>
    <property type="match status" value="4"/>
</dbReference>
<evidence type="ECO:0000256" key="1">
    <source>
        <dbReference type="ARBA" id="ARBA00022450"/>
    </source>
</evidence>
<dbReference type="PROSITE" id="PS50075">
    <property type="entry name" value="CARRIER"/>
    <property type="match status" value="2"/>
</dbReference>
<dbReference type="InterPro" id="IPR042099">
    <property type="entry name" value="ANL_N_sf"/>
</dbReference>
<comment type="similarity">
    <text evidence="4">Belongs to the NRP synthetase family.</text>
</comment>
<dbReference type="GO" id="GO:0031177">
    <property type="term" value="F:phosphopantetheine binding"/>
    <property type="evidence" value="ECO:0007669"/>
    <property type="project" value="TreeGrafter"/>
</dbReference>
<dbReference type="Gene3D" id="3.40.50.12780">
    <property type="entry name" value="N-terminal domain of ligase-like"/>
    <property type="match status" value="2"/>
</dbReference>
<protein>
    <submittedName>
        <fullName evidence="6">Pyridine nucleotide-disulfide oxidoreductase, class-II</fullName>
    </submittedName>
</protein>
<sequence length="2366" mass="261097">MSAETGYFDVLIVGGGPAGLTAALTLARQNYSSVILDSKTYRNDKASFMHLIPGFDHVRPSEYRDKALGNILANYPQITSHEATIIKAEGLTPGGFALTDEAGKIWSGKKLILANGVEDIFPEIEGYAQAWGTGIFHCLFCKGYEEKGADSVGVLAIGGLSSAPFALHVARQAAAFSKSITIYTNGSDDLVKEVSTAVGETDKFKVENRKVASISKLEPNASVSIKLEDGTCLVEGFLAHTPETTPRGCFVKDLGLEQTPKSDIKAGPPFFQTNIPGVFAAGDSCGMMKNVPNAIFSGSLAGMGASAALSQVVKIILPFLSFLFLRTTQAMKPKSLPRDQTTLMEQKINHNPLWSSIQNYAKCQAESIACSQEGQTLRYGELESASLSLAALFHSVGIRAGDTVPVFVSRNLETVATIIALLRLSVCFVPMDGESWSQSRVDSVLRAVEPKIVIMAQWTDLRANDTPVITTKEVRKAFDEEQPDSCAELMAGIIDCAGSSEEPVYIIFTSGTTGTPKGVMISRRSVENYISQGIDRGMPFNLGVRNHDTVLLLFSLAFDAAWGVFFSTICHGAHLVLSEPQNVLKDAKRCTILPATPSLLATLGDPGQYKNIKSIFLGGESPNATVLQKWWNEGGVIYNCYGPTEATICASMAEIRPGIPINLGNAMSETQLLILNDQLEECDEGELHISGPGLAIGYYKNEDLTSERFFERNGIRVYATRDRARRSPEGIVFCGREDSMVKNRGFLVNLEMDVIPILESYPGVHAAAAFMHQGKLIGAVAPEIVDVTEMRLHLSENHDQFIVPDQILAHKALCRTSNGKIDTQALKNNFLSTNSSDVVSLTDSPCTKLQEAVAETLGLAVASVSMKRSFWELGGNSLLAIKLMSSLHQQGRILQFHDILHPTPLSVLSTMVKPIEANDITPDLAFSIKTEQTMSAPITTTQMGMIRSSIRHSEASYMLVRVALPWKPKAGYGDQIRVAFESVMKRHTIFSTYFDMADGTQKLDANFHHDWQEQLLTHDDIPAAVKRKSCRLFESTHRENDDHTYRPLNSFRVIVNQSATEANLLWLVHHTRVDGWSMGLVIQEVQEVLQGNNLSLDPSQFSQIAIALPQHLNLSRQGGLQFWKEAMSKVVEATPLTLPKPIGNTEDRQLGEARITINLGIPSFKQISRINGVTSATVIYTAWALLLRSYTAQEQVVFGTVFSGRHLPLPGIEGVVGPVINSCPLPVCLTGLSTKASLLKYVQGLELKASSHQWSAIEALQEITQGTYSKLFQTMLFLEYDLPGFTNRDWKFTRTDVPEFGLTIIIRQEDGNIGLKAIFDQNMYIKPMMERMMTHFRNLFLAILDPACDTVAQIRKRMLEPCEALSLTTASPDLLTPYFGPSNLKESFENGVDQWPNDLAIESGTRTMTYREFDLQANRFARAVIARVPPGSAVGILSDRSVEWLVAVIGVIKAGAVYVPLDIKLPLERMQIMTQTADVQVCVFPNDTCYAKFSEAFAGEKLLLSESMQTSQECARLERSPNPEDVAYITFTSGSTGAPKGVRIKHQSVVSYLSYGPARMDARPGRRHSQMFSPGFDVNQAEIFGTLCYGATLVLADPVDPFAHLTRVNATMITPSFLSVCEPEQFPNLDTILFAGEAVPQVLADQWADTRTVYNSYGPCECTIGCLFQPLQPHKEVTLGHTIPRVGVYLLDSENNPVPIGVPGEICLSGIQIADGYIGADRQALSESRFIPDPFVPGQRMYRTGDCAIWTEEMEPKFLGRFDNQVKVRGYRVELNEIENVIRLANPGVRRAAAIVNMDNIVAYIEPDTIDIPALQAALRAKLPGYACPSAILALPSLPTMPNQKLDRKALLSISHAKQPKTAKPLTKIQLLVAQAWREAIGISQDIEINAKADFLELGGNSLSQIKVAQIVSRKLCSKLPLKLFIWNTELSALSDEIEKWLESAEKSSQNTFRAAWRDIQSPFTSPSDLENEFVRLSFEYPSETFNVGYRLHLRGDVDIETLENSIESVMSHEPVLKSRFHVIADQVLRGQSCTACEITRGKMSDLNVEAFTNQSFDLSTGPLTRINLSQSLDGVEMLFVQHHAVTDKAAIQILFRRIRDEYLSVLNGEARSNESAESTHVPDYTIWAQWKDSQPQIGMDDPNVVYWRSRLADMPVPLFRNLDGRSNFVGHSMSFALKTKANFEGSMELYLALTAMTLSKSQEARDMIIGIPHVDRTEPGTESLLGVFLDRLPVRLNVESTSLASFSNIVSSAQASIRDALAHSIPLKSIRQTLSSHEIFQVMVVYNRRKDSIASAFCLPDVLVKEETLRPTGAKFPLLIEFTESEECTICEFEYMENVVHPTTAGHIREEMENLVNDLGIWFGL</sequence>
<dbReference type="CDD" id="cd17653">
    <property type="entry name" value="A_NRPS_GliP_like"/>
    <property type="match status" value="1"/>
</dbReference>
<comment type="caution">
    <text evidence="6">The sequence shown here is derived from an EMBL/GenBank/DDBJ whole genome shotgun (WGS) entry which is preliminary data.</text>
</comment>
<dbReference type="Gene3D" id="1.10.1200.10">
    <property type="entry name" value="ACP-like"/>
    <property type="match status" value="2"/>
</dbReference>
<organism evidence="6 7">
    <name type="scientific">Penicillium expansum</name>
    <name type="common">Blue mold rot fungus</name>
    <dbReference type="NCBI Taxonomy" id="27334"/>
    <lineage>
        <taxon>Eukaryota</taxon>
        <taxon>Fungi</taxon>
        <taxon>Dikarya</taxon>
        <taxon>Ascomycota</taxon>
        <taxon>Pezizomycotina</taxon>
        <taxon>Eurotiomycetes</taxon>
        <taxon>Eurotiomycetidae</taxon>
        <taxon>Eurotiales</taxon>
        <taxon>Aspergillaceae</taxon>
        <taxon>Penicillium</taxon>
    </lineage>
</organism>
<dbReference type="GO" id="GO:0043041">
    <property type="term" value="P:amino acid activation for nonribosomal peptide biosynthetic process"/>
    <property type="evidence" value="ECO:0007669"/>
    <property type="project" value="TreeGrafter"/>
</dbReference>
<evidence type="ECO:0000313" key="6">
    <source>
        <dbReference type="EMBL" id="KGO62221.1"/>
    </source>
</evidence>
<dbReference type="PANTHER" id="PTHR45527:SF11">
    <property type="entry name" value="NONRIBOSOMAL PEPTIDE SYNTHETASE 5"/>
    <property type="match status" value="1"/>
</dbReference>
<dbReference type="PRINTS" id="PR00368">
    <property type="entry name" value="FADPNR"/>
</dbReference>
<dbReference type="GO" id="GO:0044550">
    <property type="term" value="P:secondary metabolite biosynthetic process"/>
    <property type="evidence" value="ECO:0007669"/>
    <property type="project" value="TreeGrafter"/>
</dbReference>
<dbReference type="PANTHER" id="PTHR45527">
    <property type="entry name" value="NONRIBOSOMAL PEPTIDE SYNTHETASE"/>
    <property type="match status" value="1"/>
</dbReference>
<dbReference type="InterPro" id="IPR036736">
    <property type="entry name" value="ACP-like_sf"/>
</dbReference>
<dbReference type="SUPFAM" id="SSF47336">
    <property type="entry name" value="ACP-like"/>
    <property type="match status" value="2"/>
</dbReference>
<dbReference type="Pfam" id="PF00550">
    <property type="entry name" value="PP-binding"/>
    <property type="match status" value="2"/>
</dbReference>
<dbReference type="InterPro" id="IPR006162">
    <property type="entry name" value="Ppantetheine_attach_site"/>
</dbReference>
<dbReference type="Gene3D" id="3.50.50.60">
    <property type="entry name" value="FAD/NAD(P)-binding domain"/>
    <property type="match status" value="2"/>
</dbReference>
<accession>A0A0A2K5S9</accession>
<dbReference type="InterPro" id="IPR020845">
    <property type="entry name" value="AMP-binding_CS"/>
</dbReference>
<dbReference type="STRING" id="27334.A0A0A2K5S9"/>
<dbReference type="InterPro" id="IPR023753">
    <property type="entry name" value="FAD/NAD-binding_dom"/>
</dbReference>
<dbReference type="PRINTS" id="PR00469">
    <property type="entry name" value="PNDRDTASEII"/>
</dbReference>